<dbReference type="eggNOG" id="ENOG5033A2M">
    <property type="taxonomic scope" value="Bacteria"/>
</dbReference>
<sequence length="74" mass="8238">MEKYLQMVFKTDQDRKVSLRVGVPRDDLDAMEVKTVMDLIIAKNIIYSNAGDLIAVDSAYLVETSTTDLEVAGL</sequence>
<name>A8MGC2_ALKOO</name>
<dbReference type="RefSeq" id="WP_012159162.1">
    <property type="nucleotide sequence ID" value="NC_009922.1"/>
</dbReference>
<evidence type="ECO:0008006" key="3">
    <source>
        <dbReference type="Google" id="ProtNLM"/>
    </source>
</evidence>
<organism evidence="1 2">
    <name type="scientific">Alkaliphilus oremlandii (strain OhILAs)</name>
    <name type="common">Clostridium oremlandii (strain OhILAs)</name>
    <dbReference type="NCBI Taxonomy" id="350688"/>
    <lineage>
        <taxon>Bacteria</taxon>
        <taxon>Bacillati</taxon>
        <taxon>Bacillota</taxon>
        <taxon>Clostridia</taxon>
        <taxon>Peptostreptococcales</taxon>
        <taxon>Natronincolaceae</taxon>
        <taxon>Alkaliphilus</taxon>
    </lineage>
</organism>
<dbReference type="InterPro" id="IPR021321">
    <property type="entry name" value="DUF2922"/>
</dbReference>
<dbReference type="AlphaFoldDB" id="A8MGC2"/>
<protein>
    <recommendedName>
        <fullName evidence="3">DUF2922 domain-containing protein</fullName>
    </recommendedName>
</protein>
<gene>
    <name evidence="1" type="ordered locus">Clos_1305</name>
</gene>
<evidence type="ECO:0000313" key="2">
    <source>
        <dbReference type="Proteomes" id="UP000000269"/>
    </source>
</evidence>
<dbReference type="KEGG" id="aoe:Clos_1305"/>
<dbReference type="OrthoDB" id="9795264at2"/>
<reference evidence="2" key="1">
    <citation type="submission" date="2007-10" db="EMBL/GenBank/DDBJ databases">
        <title>Complete genome of Alkaliphilus oremlandii OhILAs.</title>
        <authorList>
            <person name="Copeland A."/>
            <person name="Lucas S."/>
            <person name="Lapidus A."/>
            <person name="Barry K."/>
            <person name="Detter J.C."/>
            <person name="Glavina del Rio T."/>
            <person name="Hammon N."/>
            <person name="Israni S."/>
            <person name="Dalin E."/>
            <person name="Tice H."/>
            <person name="Pitluck S."/>
            <person name="Chain P."/>
            <person name="Malfatti S."/>
            <person name="Shin M."/>
            <person name="Vergez L."/>
            <person name="Schmutz J."/>
            <person name="Larimer F."/>
            <person name="Land M."/>
            <person name="Hauser L."/>
            <person name="Kyrpides N."/>
            <person name="Mikhailova N."/>
            <person name="Stolz J.F."/>
            <person name="Dawson A."/>
            <person name="Fisher E."/>
            <person name="Crable B."/>
            <person name="Perera E."/>
            <person name="Lisak J."/>
            <person name="Ranganathan M."/>
            <person name="Basu P."/>
            <person name="Richardson P."/>
        </authorList>
    </citation>
    <scope>NUCLEOTIDE SEQUENCE [LARGE SCALE GENOMIC DNA]</scope>
    <source>
        <strain evidence="2">OhILAs</strain>
    </source>
</reference>
<dbReference type="HOGENOM" id="CLU_181401_1_0_9"/>
<accession>A8MGC2</accession>
<dbReference type="Proteomes" id="UP000000269">
    <property type="component" value="Chromosome"/>
</dbReference>
<evidence type="ECO:0000313" key="1">
    <source>
        <dbReference type="EMBL" id="ABW18850.1"/>
    </source>
</evidence>
<dbReference type="EMBL" id="CP000853">
    <property type="protein sequence ID" value="ABW18850.1"/>
    <property type="molecule type" value="Genomic_DNA"/>
</dbReference>
<keyword evidence="2" id="KW-1185">Reference proteome</keyword>
<dbReference type="STRING" id="350688.Clos_1305"/>
<dbReference type="Pfam" id="PF11148">
    <property type="entry name" value="DUF2922"/>
    <property type="match status" value="1"/>
</dbReference>
<proteinExistence type="predicted"/>